<reference evidence="1" key="1">
    <citation type="submission" date="2021-11" db="EMBL/GenBank/DDBJ databases">
        <authorList>
            <consortium name="Genoscope - CEA"/>
            <person name="William W."/>
        </authorList>
    </citation>
    <scope>NUCLEOTIDE SEQUENCE</scope>
</reference>
<gene>
    <name evidence="1" type="ORF">PECAL_5P02590</name>
</gene>
<dbReference type="Proteomes" id="UP000789595">
    <property type="component" value="Unassembled WGS sequence"/>
</dbReference>
<evidence type="ECO:0000313" key="1">
    <source>
        <dbReference type="EMBL" id="CAH0375720.1"/>
    </source>
</evidence>
<dbReference type="OrthoDB" id="10564957at2759"/>
<keyword evidence="2" id="KW-1185">Reference proteome</keyword>
<comment type="caution">
    <text evidence="1">The sequence shown here is derived from an EMBL/GenBank/DDBJ whole genome shotgun (WGS) entry which is preliminary data.</text>
</comment>
<sequence>MRALAVLLVRAAADDCCWVQRSVKGTTFKKPMQTIEACDTKHRCFVACSVSRLFAAPKKCTCDPTIVAREANFSLAKTLVSQHMRSVYAGAWLAPMNLAQRVPWNALMGAPLEASSYGVFKEASAVWRSALPESLYVMHLSAYEHSVVARNPWAEAMRRVDAVINWQLRDLCGTTPRRWPLYEKTGAIVAFFGGVSRVRYVDVEGASTTKMDTGNAHSLQPRSIKVRALKASVCSLLRDVASVVRVAVCDEDDKRAASEALGELADVVVVPCGNKPRNLPFLALHDAVSQFAGKAYVAFSESDLTWRFASNEAAEAASKLFRAAPSSVLTPHRWHKRYGSTAEKGDAFGSQPTGQNLCSLRAGARMAAVARMPG</sequence>
<proteinExistence type="predicted"/>
<dbReference type="AlphaFoldDB" id="A0A8J2WPX8"/>
<name>A0A8J2WPX8_9STRA</name>
<dbReference type="EMBL" id="CAKKNE010000005">
    <property type="protein sequence ID" value="CAH0375720.1"/>
    <property type="molecule type" value="Genomic_DNA"/>
</dbReference>
<protein>
    <submittedName>
        <fullName evidence="1">Uncharacterized protein</fullName>
    </submittedName>
</protein>
<evidence type="ECO:0000313" key="2">
    <source>
        <dbReference type="Proteomes" id="UP000789595"/>
    </source>
</evidence>
<accession>A0A8J2WPX8</accession>
<organism evidence="1 2">
    <name type="scientific">Pelagomonas calceolata</name>
    <dbReference type="NCBI Taxonomy" id="35677"/>
    <lineage>
        <taxon>Eukaryota</taxon>
        <taxon>Sar</taxon>
        <taxon>Stramenopiles</taxon>
        <taxon>Ochrophyta</taxon>
        <taxon>Pelagophyceae</taxon>
        <taxon>Pelagomonadales</taxon>
        <taxon>Pelagomonadaceae</taxon>
        <taxon>Pelagomonas</taxon>
    </lineage>
</organism>